<dbReference type="Proteomes" id="UP000027361">
    <property type="component" value="Unassembled WGS sequence"/>
</dbReference>
<accession>A0A066WK29</accession>
<dbReference type="EMBL" id="JMSN01000005">
    <property type="protein sequence ID" value="KDN52918.1"/>
    <property type="molecule type" value="Genomic_DNA"/>
</dbReference>
<dbReference type="InterPro" id="IPR017853">
    <property type="entry name" value="GH"/>
</dbReference>
<dbReference type="SUPFAM" id="SSF51445">
    <property type="entry name" value="(Trans)glycosidases"/>
    <property type="match status" value="1"/>
</dbReference>
<dbReference type="InParanoid" id="A0A066WK29"/>
<gene>
    <name evidence="3" type="ORF">K437DRAFT_266124</name>
</gene>
<dbReference type="STRING" id="1037660.A0A066WK29"/>
<evidence type="ECO:0000313" key="3">
    <source>
        <dbReference type="EMBL" id="KDN52918.1"/>
    </source>
</evidence>
<sequence>MRFSGSFLAGVATITAAALSTGATLLPNATSLSERGTTSSTKRGLAWAADSRWAPTIAKGMINWYWHWEDGPLTVLNGQVAIEYVPCYWGPRKSSQWSQRKAEFSKNGLPAYILAQNEIDVSSQANQGASDAAATWAKSLAPYQAQGVKITSPQIVWNVKLLQETASILKSQYGLEWDVTAIHWYGGSDSKSLASFKSYVQKVRSAFPNKPIWVTELGVTTASGGTQDQVKTFHMNAIRWLNSLGYVDRVSWFGCFATPPDNYGSKLNRFFNSNGSLRGLAYWYMYTS</sequence>
<dbReference type="OrthoDB" id="5959761at2759"/>
<dbReference type="PANTHER" id="PTHR34154">
    <property type="entry name" value="ALKALI-SENSITIVE LINKAGE PROTEIN 1"/>
    <property type="match status" value="1"/>
</dbReference>
<dbReference type="PANTHER" id="PTHR34154:SF3">
    <property type="entry name" value="ALKALI-SENSITIVE LINKAGE PROTEIN 1"/>
    <property type="match status" value="1"/>
</dbReference>
<evidence type="ECO:0000259" key="2">
    <source>
        <dbReference type="Pfam" id="PF11790"/>
    </source>
</evidence>
<organism evidence="3 4">
    <name type="scientific">Tilletiaria anomala (strain ATCC 24038 / CBS 436.72 / UBC 951)</name>
    <dbReference type="NCBI Taxonomy" id="1037660"/>
    <lineage>
        <taxon>Eukaryota</taxon>
        <taxon>Fungi</taxon>
        <taxon>Dikarya</taxon>
        <taxon>Basidiomycota</taxon>
        <taxon>Ustilaginomycotina</taxon>
        <taxon>Exobasidiomycetes</taxon>
        <taxon>Georgefischeriales</taxon>
        <taxon>Tilletiariaceae</taxon>
        <taxon>Tilletiaria</taxon>
    </lineage>
</organism>
<dbReference type="HOGENOM" id="CLU_040908_4_0_1"/>
<comment type="caution">
    <text evidence="3">The sequence shown here is derived from an EMBL/GenBank/DDBJ whole genome shotgun (WGS) entry which is preliminary data.</text>
</comment>
<keyword evidence="3" id="KW-0378">Hydrolase</keyword>
<feature type="chain" id="PRO_5001633886" evidence="1">
    <location>
        <begin position="19"/>
        <end position="288"/>
    </location>
</feature>
<evidence type="ECO:0000313" key="4">
    <source>
        <dbReference type="Proteomes" id="UP000027361"/>
    </source>
</evidence>
<proteinExistence type="predicted"/>
<dbReference type="GO" id="GO:0071966">
    <property type="term" value="P:fungal-type cell wall polysaccharide metabolic process"/>
    <property type="evidence" value="ECO:0007669"/>
    <property type="project" value="TreeGrafter"/>
</dbReference>
<name>A0A066WK29_TILAU</name>
<keyword evidence="4" id="KW-1185">Reference proteome</keyword>
<dbReference type="GO" id="GO:0016787">
    <property type="term" value="F:hydrolase activity"/>
    <property type="evidence" value="ECO:0007669"/>
    <property type="project" value="UniProtKB-KW"/>
</dbReference>
<dbReference type="Gene3D" id="3.20.20.80">
    <property type="entry name" value="Glycosidases"/>
    <property type="match status" value="1"/>
</dbReference>
<dbReference type="Pfam" id="PF11790">
    <property type="entry name" value="Glyco_hydro_cc"/>
    <property type="match status" value="1"/>
</dbReference>
<dbReference type="GeneID" id="25265832"/>
<dbReference type="GO" id="GO:0009277">
    <property type="term" value="C:fungal-type cell wall"/>
    <property type="evidence" value="ECO:0007669"/>
    <property type="project" value="TreeGrafter"/>
</dbReference>
<keyword evidence="1" id="KW-0732">Signal</keyword>
<dbReference type="AlphaFoldDB" id="A0A066WK29"/>
<evidence type="ECO:0000256" key="1">
    <source>
        <dbReference type="SAM" id="SignalP"/>
    </source>
</evidence>
<dbReference type="InterPro" id="IPR024655">
    <property type="entry name" value="Asl1_glyco_hydro_catalytic"/>
</dbReference>
<protein>
    <submittedName>
        <fullName evidence="3">Glycoside hydrolase family 128 protein</fullName>
    </submittedName>
</protein>
<feature type="domain" description="Asl1-like glycosyl hydrolase catalytic" evidence="2">
    <location>
        <begin position="44"/>
        <end position="284"/>
    </location>
</feature>
<dbReference type="InterPro" id="IPR053183">
    <property type="entry name" value="ASL1"/>
</dbReference>
<feature type="signal peptide" evidence="1">
    <location>
        <begin position="1"/>
        <end position="18"/>
    </location>
</feature>
<reference evidence="3 4" key="1">
    <citation type="submission" date="2014-05" db="EMBL/GenBank/DDBJ databases">
        <title>Draft genome sequence of a rare smut relative, Tilletiaria anomala UBC 951.</title>
        <authorList>
            <consortium name="DOE Joint Genome Institute"/>
            <person name="Toome M."/>
            <person name="Kuo A."/>
            <person name="Henrissat B."/>
            <person name="Lipzen A."/>
            <person name="Tritt A."/>
            <person name="Yoshinaga Y."/>
            <person name="Zane M."/>
            <person name="Barry K."/>
            <person name="Grigoriev I.V."/>
            <person name="Spatafora J.W."/>
            <person name="Aimea M.C."/>
        </authorList>
    </citation>
    <scope>NUCLEOTIDE SEQUENCE [LARGE SCALE GENOMIC DNA]</scope>
    <source>
        <strain evidence="3 4">UBC 951</strain>
    </source>
</reference>
<dbReference type="RefSeq" id="XP_013245757.1">
    <property type="nucleotide sequence ID" value="XM_013390303.1"/>
</dbReference>
<dbReference type="OMA" id="SHKRGVC"/>